<gene>
    <name evidence="1" type="ORF">CTRU02_213149</name>
</gene>
<proteinExistence type="predicted"/>
<reference evidence="1 2" key="1">
    <citation type="journal article" date="2020" name="Phytopathology">
        <title>Genome Sequence Resources of Colletotrichum truncatum, C. plurivorum, C. musicola, and C. sojae: Four Species Pathogenic to Soybean (Glycine max).</title>
        <authorList>
            <person name="Rogerio F."/>
            <person name="Boufleur T.R."/>
            <person name="Ciampi-Guillardi M."/>
            <person name="Sukno S.A."/>
            <person name="Thon M.R."/>
            <person name="Massola Junior N.S."/>
            <person name="Baroncelli R."/>
        </authorList>
    </citation>
    <scope>NUCLEOTIDE SEQUENCE [LARGE SCALE GENOMIC DNA]</scope>
    <source>
        <strain evidence="1 2">CMES1059</strain>
    </source>
</reference>
<keyword evidence="1" id="KW-0121">Carboxypeptidase</keyword>
<dbReference type="EMBL" id="VUJX02000009">
    <property type="protein sequence ID" value="KAL0932196.1"/>
    <property type="molecule type" value="Genomic_DNA"/>
</dbReference>
<evidence type="ECO:0000313" key="2">
    <source>
        <dbReference type="Proteomes" id="UP000805649"/>
    </source>
</evidence>
<comment type="caution">
    <text evidence="1">The sequence shown here is derived from an EMBL/GenBank/DDBJ whole genome shotgun (WGS) entry which is preliminary data.</text>
</comment>
<organism evidence="1 2">
    <name type="scientific">Colletotrichum truncatum</name>
    <name type="common">Anthracnose fungus</name>
    <name type="synonym">Colletotrichum capsici</name>
    <dbReference type="NCBI Taxonomy" id="5467"/>
    <lineage>
        <taxon>Eukaryota</taxon>
        <taxon>Fungi</taxon>
        <taxon>Dikarya</taxon>
        <taxon>Ascomycota</taxon>
        <taxon>Pezizomycotina</taxon>
        <taxon>Sordariomycetes</taxon>
        <taxon>Hypocreomycetidae</taxon>
        <taxon>Glomerellales</taxon>
        <taxon>Glomerellaceae</taxon>
        <taxon>Colletotrichum</taxon>
        <taxon>Colletotrichum truncatum species complex</taxon>
    </lineage>
</organism>
<accession>A0ACC3YKF9</accession>
<evidence type="ECO:0000313" key="1">
    <source>
        <dbReference type="EMBL" id="KAL0932196.1"/>
    </source>
</evidence>
<keyword evidence="2" id="KW-1185">Reference proteome</keyword>
<keyword evidence="1" id="KW-0378">Hydrolase</keyword>
<keyword evidence="1" id="KW-0645">Protease</keyword>
<protein>
    <submittedName>
        <fullName evidence="1">Carboxypeptidase</fullName>
    </submittedName>
</protein>
<dbReference type="Proteomes" id="UP000805649">
    <property type="component" value="Unassembled WGS sequence"/>
</dbReference>
<name>A0ACC3YKF9_COLTU</name>
<sequence length="528" mass="58724">MMTLLLGIHLCAALAAGAIFNALNDLYQHPLSATFDNEPGCNERESRHLNEKTKKFSVNGTGIPNVSFDVGESYAGLLPLSPLPTENSVQELFFWFFPSEKPSARKEIVIWLTGGPGCSSIGELLQENGPVSWKPGTYAPVRNPWSWHRLSNVIWVDQPVGTGFSRGPVTATDEHDVASQFLGFWRNFVDTFDLKGYKIFIAGSSSAGLFCPYIASAMLDAEDKDYFDLEGMMIFDPAISQRGLGEEFGVMRMLEYWGPAFTLNETARKAVKQMDDRCGYSEYVERYLTFPPSSVQPTNIPGAYTPHGHVPQCSIRSFVETAEKDANPCFSPFNIFRTCPLAFDPIAFTENRFYYPASEPVYFDRRDVKAAINAPLDREWRFCSREPVFVNGTDNSDIPGPGSQPKVAHVAEKTRNVIIGHGLRDMVLQSTGALLGIQNMTWGGTMGFQERPKKTLFIPYHSNEDLGTLAAAGDLGVWHAERGLTYFETPLSGHFVGRDTPSISFRVLEVLLGRVKDLGSREPFTSDR</sequence>